<comment type="similarity">
    <text evidence="2 7">Belongs to the FPP/GGPP synthase family.</text>
</comment>
<dbReference type="FunFam" id="1.10.600.10:FF:000001">
    <property type="entry name" value="Geranylgeranyl diphosphate synthase"/>
    <property type="match status" value="1"/>
</dbReference>
<evidence type="ECO:0000256" key="5">
    <source>
        <dbReference type="ARBA" id="ARBA00022842"/>
    </source>
</evidence>
<dbReference type="SFLD" id="SFLDG01017">
    <property type="entry name" value="Polyprenyl_Transferase_Like"/>
    <property type="match status" value="1"/>
</dbReference>
<dbReference type="OrthoDB" id="9805316at2"/>
<evidence type="ECO:0000313" key="8">
    <source>
        <dbReference type="EMBL" id="AHF03239.1"/>
    </source>
</evidence>
<dbReference type="AlphaFoldDB" id="W0E200"/>
<dbReference type="Proteomes" id="UP000005275">
    <property type="component" value="Chromosome"/>
</dbReference>
<accession>W0E200</accession>
<dbReference type="RefSeq" id="WP_005220252.1">
    <property type="nucleotide sequence ID" value="NZ_CP007031.1"/>
</dbReference>
<dbReference type="GO" id="GO:0008654">
    <property type="term" value="P:phospholipid biosynthetic process"/>
    <property type="evidence" value="ECO:0007669"/>
    <property type="project" value="UniProtKB-ARBA"/>
</dbReference>
<dbReference type="GO" id="GO:0016114">
    <property type="term" value="P:terpenoid biosynthetic process"/>
    <property type="evidence" value="ECO:0007669"/>
    <property type="project" value="UniProtKB-ARBA"/>
</dbReference>
<keyword evidence="3 7" id="KW-0808">Transferase</keyword>
<name>W0E200_MARPU</name>
<dbReference type="GO" id="GO:0046872">
    <property type="term" value="F:metal ion binding"/>
    <property type="evidence" value="ECO:0007669"/>
    <property type="project" value="UniProtKB-KW"/>
</dbReference>
<reference evidence="8 9" key="1">
    <citation type="submission" date="2013-12" db="EMBL/GenBank/DDBJ databases">
        <authorList>
            <consortium name="DOE Joint Genome Institute"/>
            <person name="Bryant D.A."/>
            <person name="Huntemann M."/>
            <person name="Han J."/>
            <person name="Chen A."/>
            <person name="Kyrpides N."/>
            <person name="Mavromatis K."/>
            <person name="Markowitz V."/>
            <person name="Palaniappan K."/>
            <person name="Ivanova N."/>
            <person name="Schaumberg A."/>
            <person name="Pati A."/>
            <person name="Liolios K."/>
            <person name="Nordberg H.P."/>
            <person name="Cantor M.N."/>
            <person name="Hua S.X."/>
            <person name="Woyke T."/>
        </authorList>
    </citation>
    <scope>NUCLEOTIDE SEQUENCE [LARGE SCALE GENOMIC DNA]</scope>
    <source>
        <strain evidence="8 9">984</strain>
    </source>
</reference>
<dbReference type="eggNOG" id="COG0142">
    <property type="taxonomic scope" value="Bacteria"/>
</dbReference>
<organism evidence="8 9">
    <name type="scientific">Marichromatium purpuratum 984</name>
    <dbReference type="NCBI Taxonomy" id="765910"/>
    <lineage>
        <taxon>Bacteria</taxon>
        <taxon>Pseudomonadati</taxon>
        <taxon>Pseudomonadota</taxon>
        <taxon>Gammaproteobacteria</taxon>
        <taxon>Chromatiales</taxon>
        <taxon>Chromatiaceae</taxon>
        <taxon>Marichromatium</taxon>
    </lineage>
</organism>
<evidence type="ECO:0000256" key="1">
    <source>
        <dbReference type="ARBA" id="ARBA00001946"/>
    </source>
</evidence>
<keyword evidence="5" id="KW-0460">Magnesium</keyword>
<keyword evidence="4" id="KW-0479">Metal-binding</keyword>
<gene>
    <name evidence="8" type="ORF">MARPU_04590</name>
</gene>
<dbReference type="GO" id="GO:0004659">
    <property type="term" value="F:prenyltransferase activity"/>
    <property type="evidence" value="ECO:0007669"/>
    <property type="project" value="InterPro"/>
</dbReference>
<sequence>MTETNLDAFRSRYQARVENTLEQLLPSTSVEPARLHEALRYTVLGGGKRIRPLLTYAAGEALAIDPELLDRPACAVELIHAYSLIHDDLPAMDDDDLRRGQPTCHRAYDEATAILAGDALQTIAFQALAEAPGLSAASRVGMVAALARASGSRGMVGGQALDLAAEGEGTQLDVAMLEHIHIHKTGALIRASVQMALLARSDATDDQRERLDRYAKCIGLAFQIQDDVLDVEGDTALIGKTAGRDQVLEKATYPSLVGLAQAKAMARELTDEALSAISIFGARAAALTAIAEGLSTRRS</sequence>
<keyword evidence="9" id="KW-1185">Reference proteome</keyword>
<dbReference type="PROSITE" id="PS00723">
    <property type="entry name" value="POLYPRENYL_SYNTHASE_1"/>
    <property type="match status" value="1"/>
</dbReference>
<proteinExistence type="inferred from homology"/>
<dbReference type="InterPro" id="IPR008949">
    <property type="entry name" value="Isoprenoid_synthase_dom_sf"/>
</dbReference>
<dbReference type="SUPFAM" id="SSF48576">
    <property type="entry name" value="Terpenoid synthases"/>
    <property type="match status" value="1"/>
</dbReference>
<dbReference type="KEGG" id="mpur:MARPU_04590"/>
<evidence type="ECO:0000256" key="3">
    <source>
        <dbReference type="ARBA" id="ARBA00022679"/>
    </source>
</evidence>
<dbReference type="NCBIfam" id="NF045485">
    <property type="entry name" value="FPPsyn"/>
    <property type="match status" value="1"/>
</dbReference>
<evidence type="ECO:0000256" key="6">
    <source>
        <dbReference type="ARBA" id="ARBA00023229"/>
    </source>
</evidence>
<evidence type="ECO:0000256" key="2">
    <source>
        <dbReference type="ARBA" id="ARBA00006706"/>
    </source>
</evidence>
<dbReference type="GO" id="GO:0005737">
    <property type="term" value="C:cytoplasm"/>
    <property type="evidence" value="ECO:0007669"/>
    <property type="project" value="UniProtKB-ARBA"/>
</dbReference>
<comment type="cofactor">
    <cofactor evidence="1">
        <name>Mg(2+)</name>
        <dbReference type="ChEBI" id="CHEBI:18420"/>
    </cofactor>
</comment>
<dbReference type="InterPro" id="IPR053378">
    <property type="entry name" value="Prenyl_diphosphate_synthase"/>
</dbReference>
<dbReference type="InterPro" id="IPR000092">
    <property type="entry name" value="Polyprenyl_synt"/>
</dbReference>
<dbReference type="STRING" id="765910.MARPU_04590"/>
<evidence type="ECO:0000256" key="7">
    <source>
        <dbReference type="RuleBase" id="RU004466"/>
    </source>
</evidence>
<dbReference type="EMBL" id="CP007031">
    <property type="protein sequence ID" value="AHF03239.1"/>
    <property type="molecule type" value="Genomic_DNA"/>
</dbReference>
<dbReference type="HOGENOM" id="CLU_014015_0_1_6"/>
<dbReference type="CDD" id="cd00685">
    <property type="entry name" value="Trans_IPPS_HT"/>
    <property type="match status" value="1"/>
</dbReference>
<evidence type="ECO:0000313" key="9">
    <source>
        <dbReference type="Proteomes" id="UP000005275"/>
    </source>
</evidence>
<dbReference type="Gene3D" id="1.10.600.10">
    <property type="entry name" value="Farnesyl Diphosphate Synthase"/>
    <property type="match status" value="1"/>
</dbReference>
<keyword evidence="6" id="KW-0414">Isoprene biosynthesis</keyword>
<dbReference type="PANTHER" id="PTHR43281">
    <property type="entry name" value="FARNESYL DIPHOSPHATE SYNTHASE"/>
    <property type="match status" value="1"/>
</dbReference>
<dbReference type="SFLD" id="SFLDS00005">
    <property type="entry name" value="Isoprenoid_Synthase_Type_I"/>
    <property type="match status" value="1"/>
</dbReference>
<dbReference type="PANTHER" id="PTHR43281:SF1">
    <property type="entry name" value="FARNESYL DIPHOSPHATE SYNTHASE"/>
    <property type="match status" value="1"/>
</dbReference>
<evidence type="ECO:0000256" key="4">
    <source>
        <dbReference type="ARBA" id="ARBA00022723"/>
    </source>
</evidence>
<dbReference type="PROSITE" id="PS00444">
    <property type="entry name" value="POLYPRENYL_SYNTHASE_2"/>
    <property type="match status" value="1"/>
</dbReference>
<protein>
    <submittedName>
        <fullName evidence="8">Farnesyl-diphosphate synthase</fullName>
    </submittedName>
</protein>
<dbReference type="InterPro" id="IPR033749">
    <property type="entry name" value="Polyprenyl_synt_CS"/>
</dbReference>
<dbReference type="NCBIfam" id="NF007877">
    <property type="entry name" value="PRK10581.1"/>
    <property type="match status" value="1"/>
</dbReference>
<dbReference type="Pfam" id="PF00348">
    <property type="entry name" value="polyprenyl_synt"/>
    <property type="match status" value="1"/>
</dbReference>